<keyword evidence="2" id="KW-1185">Reference proteome</keyword>
<dbReference type="RefSeq" id="WP_188618337.1">
    <property type="nucleotide sequence ID" value="NZ_BMLV01000006.1"/>
</dbReference>
<proteinExistence type="predicted"/>
<dbReference type="Proteomes" id="UP000620064">
    <property type="component" value="Unassembled WGS sequence"/>
</dbReference>
<comment type="caution">
    <text evidence="1">The sequence shown here is derived from an EMBL/GenBank/DDBJ whole genome shotgun (WGS) entry which is preliminary data.</text>
</comment>
<gene>
    <name evidence="1" type="ORF">GCM10010992_23600</name>
</gene>
<evidence type="ECO:0000313" key="1">
    <source>
        <dbReference type="EMBL" id="GGP05863.1"/>
    </source>
</evidence>
<accession>A0ABQ2NM76</accession>
<dbReference type="EMBL" id="BMLV01000006">
    <property type="protein sequence ID" value="GGP05863.1"/>
    <property type="molecule type" value="Genomic_DNA"/>
</dbReference>
<protein>
    <recommendedName>
        <fullName evidence="3">Tubby C 2</fullName>
    </recommendedName>
</protein>
<evidence type="ECO:0008006" key="3">
    <source>
        <dbReference type="Google" id="ProtNLM"/>
    </source>
</evidence>
<organism evidence="1 2">
    <name type="scientific">Cloacibacterium rupense</name>
    <dbReference type="NCBI Taxonomy" id="517423"/>
    <lineage>
        <taxon>Bacteria</taxon>
        <taxon>Pseudomonadati</taxon>
        <taxon>Bacteroidota</taxon>
        <taxon>Flavobacteriia</taxon>
        <taxon>Flavobacteriales</taxon>
        <taxon>Weeksellaceae</taxon>
    </lineage>
</organism>
<reference evidence="2" key="1">
    <citation type="journal article" date="2019" name="Int. J. Syst. Evol. Microbiol.">
        <title>The Global Catalogue of Microorganisms (GCM) 10K type strain sequencing project: providing services to taxonomists for standard genome sequencing and annotation.</title>
        <authorList>
            <consortium name="The Broad Institute Genomics Platform"/>
            <consortium name="The Broad Institute Genome Sequencing Center for Infectious Disease"/>
            <person name="Wu L."/>
            <person name="Ma J."/>
        </authorList>
    </citation>
    <scope>NUCLEOTIDE SEQUENCE [LARGE SCALE GENOMIC DNA]</scope>
    <source>
        <strain evidence="2">CGMCC 1.7656</strain>
    </source>
</reference>
<evidence type="ECO:0000313" key="2">
    <source>
        <dbReference type="Proteomes" id="UP000620064"/>
    </source>
</evidence>
<name>A0ABQ2NM76_9FLAO</name>
<sequence>MKTLIAKSINSRNFELFDENEVLLGNIVYPKWYSTNAEIHTDAQTYKIKAKGFWTTSIEVVKQENVLMKFKMSWSGNIVVTDFNNGERHFQINKEKWYNDIFEMKDETEKTILKIKRNFKWKDFKYYYEIVLEDDALLPITILGILHVVNYFNASSDTAAYA</sequence>